<organism evidence="2 3">
    <name type="scientific">Cocos nucifera</name>
    <name type="common">Coconut palm</name>
    <dbReference type="NCBI Taxonomy" id="13894"/>
    <lineage>
        <taxon>Eukaryota</taxon>
        <taxon>Viridiplantae</taxon>
        <taxon>Streptophyta</taxon>
        <taxon>Embryophyta</taxon>
        <taxon>Tracheophyta</taxon>
        <taxon>Spermatophyta</taxon>
        <taxon>Magnoliopsida</taxon>
        <taxon>Liliopsida</taxon>
        <taxon>Arecaceae</taxon>
        <taxon>Arecoideae</taxon>
        <taxon>Cocoseae</taxon>
        <taxon>Attaleinae</taxon>
        <taxon>Cocos</taxon>
    </lineage>
</organism>
<gene>
    <name evidence="2" type="ORF">COCNU_07G004010</name>
</gene>
<sequence length="75" mass="8746">MHMKEDAGTSNSHPPAAKKEQEEEEDAGTSNSHPPAAKKEQEEEEMRYMMYVAERMLGPPTLIHQLLKRSRRRRR</sequence>
<evidence type="ECO:0000256" key="1">
    <source>
        <dbReference type="SAM" id="MobiDB-lite"/>
    </source>
</evidence>
<reference evidence="2" key="2">
    <citation type="submission" date="2019-07" db="EMBL/GenBank/DDBJ databases">
        <authorList>
            <person name="Yang Y."/>
            <person name="Bocs S."/>
            <person name="Baudouin L."/>
        </authorList>
    </citation>
    <scope>NUCLEOTIDE SEQUENCE</scope>
    <source>
        <tissue evidence="2">Spear leaf of Hainan Tall coconut</tissue>
    </source>
</reference>
<evidence type="ECO:0000313" key="2">
    <source>
        <dbReference type="EMBL" id="KAG1354289.1"/>
    </source>
</evidence>
<accession>A0A8K0N519</accession>
<protein>
    <submittedName>
        <fullName evidence="2">Uncharacterized protein</fullName>
    </submittedName>
</protein>
<dbReference type="EMBL" id="CM017878">
    <property type="protein sequence ID" value="KAG1354289.1"/>
    <property type="molecule type" value="Genomic_DNA"/>
</dbReference>
<feature type="region of interest" description="Disordered" evidence="1">
    <location>
        <begin position="1"/>
        <end position="46"/>
    </location>
</feature>
<name>A0A8K0N519_COCNU</name>
<reference evidence="2" key="1">
    <citation type="journal article" date="2017" name="Gigascience">
        <title>The genome draft of coconut (Cocos nucifera).</title>
        <authorList>
            <person name="Xiao Y."/>
            <person name="Xu P."/>
            <person name="Fan H."/>
            <person name="Baudouin L."/>
            <person name="Xia W."/>
            <person name="Bocs S."/>
            <person name="Xu J."/>
            <person name="Li Q."/>
            <person name="Guo A."/>
            <person name="Zhou L."/>
            <person name="Li J."/>
            <person name="Wu Y."/>
            <person name="Ma Z."/>
            <person name="Armero A."/>
            <person name="Issali A.E."/>
            <person name="Liu N."/>
            <person name="Peng M."/>
            <person name="Yang Y."/>
        </authorList>
    </citation>
    <scope>NUCLEOTIDE SEQUENCE</scope>
    <source>
        <tissue evidence="2">Spear leaf of Hainan Tall coconut</tissue>
    </source>
</reference>
<dbReference type="Proteomes" id="UP000797356">
    <property type="component" value="Chromosome 7"/>
</dbReference>
<keyword evidence="3" id="KW-1185">Reference proteome</keyword>
<dbReference type="AlphaFoldDB" id="A0A8K0N519"/>
<proteinExistence type="predicted"/>
<evidence type="ECO:0000313" key="3">
    <source>
        <dbReference type="Proteomes" id="UP000797356"/>
    </source>
</evidence>
<comment type="caution">
    <text evidence="2">The sequence shown here is derived from an EMBL/GenBank/DDBJ whole genome shotgun (WGS) entry which is preliminary data.</text>
</comment>